<dbReference type="EMBL" id="JABFDY010000024">
    <property type="protein sequence ID" value="KAF7689335.1"/>
    <property type="molecule type" value="Genomic_DNA"/>
</dbReference>
<dbReference type="Gene3D" id="1.20.58.1380">
    <property type="match status" value="1"/>
</dbReference>
<organism evidence="2 3">
    <name type="scientific">Silurus meridionalis</name>
    <name type="common">Southern catfish</name>
    <name type="synonym">Silurus soldatovi meridionalis</name>
    <dbReference type="NCBI Taxonomy" id="175797"/>
    <lineage>
        <taxon>Eukaryota</taxon>
        <taxon>Metazoa</taxon>
        <taxon>Chordata</taxon>
        <taxon>Craniata</taxon>
        <taxon>Vertebrata</taxon>
        <taxon>Euteleostomi</taxon>
        <taxon>Actinopterygii</taxon>
        <taxon>Neopterygii</taxon>
        <taxon>Teleostei</taxon>
        <taxon>Ostariophysi</taxon>
        <taxon>Siluriformes</taxon>
        <taxon>Siluridae</taxon>
        <taxon>Silurus</taxon>
    </lineage>
</organism>
<protein>
    <submittedName>
        <fullName evidence="2">Uncharacterized protein</fullName>
    </submittedName>
</protein>
<accession>A0A8T0AD48</accession>
<comment type="caution">
    <text evidence="2">The sequence shown here is derived from an EMBL/GenBank/DDBJ whole genome shotgun (WGS) entry which is preliminary data.</text>
</comment>
<evidence type="ECO:0000256" key="1">
    <source>
        <dbReference type="SAM" id="MobiDB-lite"/>
    </source>
</evidence>
<sequence>MLPASEELYVEVTKYNPPFQVTVFAAEACVPTCPLSSPISHTAWLPWCPERAPPSCQRPWRILYVLPWLDLDLRNRVMEAQKITDELFSDDGEGGAGGELNQIDLDLMDDYPTSDPRWAESVPDKNAGFPLTSLILLHKLAVSLKNHHSKQPELVNAAIAVTLSKTAKSAPSSLTESLGWRGRSSYSHHPAAGRDPAQRVSSCRLETSQHSQRAAGGAVGLAARGYMAQLTLLLHAGDGAHHTLYSQANSETRYFSKKKTLLALSKLTALASDMPEPLQRQQVNVGKPQMAVMIF</sequence>
<keyword evidence="3" id="KW-1185">Reference proteome</keyword>
<name>A0A8T0AD48_SILME</name>
<evidence type="ECO:0000313" key="2">
    <source>
        <dbReference type="EMBL" id="KAF7689335.1"/>
    </source>
</evidence>
<dbReference type="AlphaFoldDB" id="A0A8T0AD48"/>
<gene>
    <name evidence="2" type="ORF">HF521_012688</name>
</gene>
<evidence type="ECO:0000313" key="3">
    <source>
        <dbReference type="Proteomes" id="UP000606274"/>
    </source>
</evidence>
<dbReference type="Proteomes" id="UP000606274">
    <property type="component" value="Unassembled WGS sequence"/>
</dbReference>
<feature type="region of interest" description="Disordered" evidence="1">
    <location>
        <begin position="174"/>
        <end position="209"/>
    </location>
</feature>
<proteinExistence type="predicted"/>
<reference evidence="2" key="1">
    <citation type="submission" date="2020-08" db="EMBL/GenBank/DDBJ databases">
        <title>Chromosome-level assembly of Southern catfish (Silurus meridionalis) provides insights into visual adaptation to the nocturnal and benthic lifestyles.</title>
        <authorList>
            <person name="Zhang Y."/>
            <person name="Wang D."/>
            <person name="Peng Z."/>
        </authorList>
    </citation>
    <scope>NUCLEOTIDE SEQUENCE</scope>
    <source>
        <strain evidence="2">SWU-2019-XX</strain>
        <tissue evidence="2">Muscle</tissue>
    </source>
</reference>
<feature type="compositionally biased region" description="Polar residues" evidence="1">
    <location>
        <begin position="199"/>
        <end position="209"/>
    </location>
</feature>